<dbReference type="GO" id="GO:0016787">
    <property type="term" value="F:hydrolase activity"/>
    <property type="evidence" value="ECO:0007669"/>
    <property type="project" value="UniProtKB-KW"/>
</dbReference>
<keyword evidence="3" id="KW-1185">Reference proteome</keyword>
<name>A0ABW3ISX8_9RHOB</name>
<proteinExistence type="predicted"/>
<accession>A0ABW3ISX8</accession>
<evidence type="ECO:0000313" key="3">
    <source>
        <dbReference type="Proteomes" id="UP001597108"/>
    </source>
</evidence>
<dbReference type="PANTHER" id="PTHR46623:SF6">
    <property type="entry name" value="ALPHA_BETA-HYDROLASES SUPERFAMILY PROTEIN"/>
    <property type="match status" value="1"/>
</dbReference>
<evidence type="ECO:0000259" key="1">
    <source>
        <dbReference type="Pfam" id="PF01738"/>
    </source>
</evidence>
<dbReference type="InterPro" id="IPR051049">
    <property type="entry name" value="Dienelactone_hydrolase-like"/>
</dbReference>
<dbReference type="PANTHER" id="PTHR46623">
    <property type="entry name" value="CARBOXYMETHYLENEBUTENOLIDASE-RELATED"/>
    <property type="match status" value="1"/>
</dbReference>
<dbReference type="Pfam" id="PF01738">
    <property type="entry name" value="DLH"/>
    <property type="match status" value="1"/>
</dbReference>
<dbReference type="InterPro" id="IPR002925">
    <property type="entry name" value="Dienelactn_hydro"/>
</dbReference>
<evidence type="ECO:0000313" key="2">
    <source>
        <dbReference type="EMBL" id="MFD0981139.1"/>
    </source>
</evidence>
<organism evidence="2 3">
    <name type="scientific">Tropicimonas aquimaris</name>
    <dbReference type="NCBI Taxonomy" id="914152"/>
    <lineage>
        <taxon>Bacteria</taxon>
        <taxon>Pseudomonadati</taxon>
        <taxon>Pseudomonadota</taxon>
        <taxon>Alphaproteobacteria</taxon>
        <taxon>Rhodobacterales</taxon>
        <taxon>Roseobacteraceae</taxon>
        <taxon>Tropicimonas</taxon>
    </lineage>
</organism>
<keyword evidence="2" id="KW-0378">Hydrolase</keyword>
<dbReference type="Proteomes" id="UP001597108">
    <property type="component" value="Unassembled WGS sequence"/>
</dbReference>
<sequence length="221" mass="23698">MFTELTASDGHKLDCWIEGAQGARKGGIVILQEIFGVTDQLKSVAARYAALGFEVAIPALFDRFEKDAVIPFTEGPRGRDMMLASNLETTMLDVDAAVQALKAKGGKVGVIGFCWGGGLAIRAAQILDIGAAVAFYGTRLPQYQIAPLKAPVQGHYGSNDSHVPAEMLDAARAFFPDMEVFTYEGAGHAFANDARPADYVEEAAEEAHERTEAFLISRLAS</sequence>
<reference evidence="3" key="1">
    <citation type="journal article" date="2019" name="Int. J. Syst. Evol. Microbiol.">
        <title>The Global Catalogue of Microorganisms (GCM) 10K type strain sequencing project: providing services to taxonomists for standard genome sequencing and annotation.</title>
        <authorList>
            <consortium name="The Broad Institute Genomics Platform"/>
            <consortium name="The Broad Institute Genome Sequencing Center for Infectious Disease"/>
            <person name="Wu L."/>
            <person name="Ma J."/>
        </authorList>
    </citation>
    <scope>NUCLEOTIDE SEQUENCE [LARGE SCALE GENOMIC DNA]</scope>
    <source>
        <strain evidence="3">CCUG 60524</strain>
    </source>
</reference>
<dbReference type="InterPro" id="IPR029058">
    <property type="entry name" value="AB_hydrolase_fold"/>
</dbReference>
<dbReference type="RefSeq" id="WP_386075946.1">
    <property type="nucleotide sequence ID" value="NZ_JBHTJT010000032.1"/>
</dbReference>
<protein>
    <submittedName>
        <fullName evidence="2">Dienelactone hydrolase family protein</fullName>
        <ecNumber evidence="2">3.1.-.-</ecNumber>
    </submittedName>
</protein>
<feature type="domain" description="Dienelactone hydrolase" evidence="1">
    <location>
        <begin position="19"/>
        <end position="215"/>
    </location>
</feature>
<dbReference type="EC" id="3.1.-.-" evidence="2"/>
<dbReference type="Gene3D" id="3.40.50.1820">
    <property type="entry name" value="alpha/beta hydrolase"/>
    <property type="match status" value="1"/>
</dbReference>
<dbReference type="SUPFAM" id="SSF53474">
    <property type="entry name" value="alpha/beta-Hydrolases"/>
    <property type="match status" value="1"/>
</dbReference>
<comment type="caution">
    <text evidence="2">The sequence shown here is derived from an EMBL/GenBank/DDBJ whole genome shotgun (WGS) entry which is preliminary data.</text>
</comment>
<gene>
    <name evidence="2" type="ORF">ACFQ2S_15970</name>
</gene>
<dbReference type="EMBL" id="JBHTJT010000032">
    <property type="protein sequence ID" value="MFD0981139.1"/>
    <property type="molecule type" value="Genomic_DNA"/>
</dbReference>